<feature type="compositionally biased region" description="Pro residues" evidence="1">
    <location>
        <begin position="1"/>
        <end position="10"/>
    </location>
</feature>
<sequence length="273" mass="30574">MAPSTPPPPADHSFSLNTPPTPRFAPIDEPDRPLHKLNVQKAALLRPAAGVAPLTPAETPVNRKKQADAIQGVAHSSTGRILFPTHTPKKGVGKGRTRHLATPKKQTVLHAPPASSSRKQEHCPVAQFASLDEMKKRSFEIFDDTKAMKRELENDDPFDSQPINKQRRIDPHPHKPLAKDAPGMWYVFRGKKVFRPFPKGKSDKDLATFKPKRLFNTPRKRSTTTISKNDPFNSDNDANNNTDPDDTEEDDTDREDDDFKRKSSSQSFFTNNA</sequence>
<dbReference type="Proteomes" id="UP000761534">
    <property type="component" value="Unassembled WGS sequence"/>
</dbReference>
<accession>A0A642V940</accession>
<feature type="region of interest" description="Disordered" evidence="1">
    <location>
        <begin position="148"/>
        <end position="181"/>
    </location>
</feature>
<feature type="compositionally biased region" description="Acidic residues" evidence="1">
    <location>
        <begin position="243"/>
        <end position="256"/>
    </location>
</feature>
<feature type="compositionally biased region" description="Low complexity" evidence="1">
    <location>
        <begin position="229"/>
        <end position="242"/>
    </location>
</feature>
<dbReference type="VEuPathDB" id="FungiDB:TRICI_001644"/>
<evidence type="ECO:0000313" key="3">
    <source>
        <dbReference type="Proteomes" id="UP000761534"/>
    </source>
</evidence>
<dbReference type="OrthoDB" id="4090865at2759"/>
<feature type="compositionally biased region" description="Basic residues" evidence="1">
    <location>
        <begin position="87"/>
        <end position="102"/>
    </location>
</feature>
<organism evidence="2 3">
    <name type="scientific">Trichomonascus ciferrii</name>
    <dbReference type="NCBI Taxonomy" id="44093"/>
    <lineage>
        <taxon>Eukaryota</taxon>
        <taxon>Fungi</taxon>
        <taxon>Dikarya</taxon>
        <taxon>Ascomycota</taxon>
        <taxon>Saccharomycotina</taxon>
        <taxon>Dipodascomycetes</taxon>
        <taxon>Dipodascales</taxon>
        <taxon>Trichomonascaceae</taxon>
        <taxon>Trichomonascus</taxon>
        <taxon>Trichomonascus ciferrii complex</taxon>
    </lineage>
</organism>
<feature type="compositionally biased region" description="Polar residues" evidence="1">
    <location>
        <begin position="264"/>
        <end position="273"/>
    </location>
</feature>
<dbReference type="AlphaFoldDB" id="A0A642V940"/>
<reference evidence="2" key="1">
    <citation type="journal article" date="2019" name="G3 (Bethesda)">
        <title>Genome Assemblies of Two Rare Opportunistic Yeast Pathogens: Diutina rugosa (syn. Candida rugosa) and Trichomonascus ciferrii (syn. Candida ciferrii).</title>
        <authorList>
            <person name="Mixao V."/>
            <person name="Saus E."/>
            <person name="Hansen A.P."/>
            <person name="Lass-Florl C."/>
            <person name="Gabaldon T."/>
        </authorList>
    </citation>
    <scope>NUCLEOTIDE SEQUENCE</scope>
    <source>
        <strain evidence="2">CBS 4856</strain>
    </source>
</reference>
<evidence type="ECO:0000256" key="1">
    <source>
        <dbReference type="SAM" id="MobiDB-lite"/>
    </source>
</evidence>
<proteinExistence type="predicted"/>
<dbReference type="EMBL" id="SWFS01000117">
    <property type="protein sequence ID" value="KAA8916209.1"/>
    <property type="molecule type" value="Genomic_DNA"/>
</dbReference>
<gene>
    <name evidence="2" type="ORF">TRICI_001644</name>
</gene>
<feature type="region of interest" description="Disordered" evidence="1">
    <location>
        <begin position="1"/>
        <end position="33"/>
    </location>
</feature>
<comment type="caution">
    <text evidence="2">The sequence shown here is derived from an EMBL/GenBank/DDBJ whole genome shotgun (WGS) entry which is preliminary data.</text>
</comment>
<feature type="region of interest" description="Disordered" evidence="1">
    <location>
        <begin position="195"/>
        <end position="273"/>
    </location>
</feature>
<feature type="compositionally biased region" description="Basic residues" evidence="1">
    <location>
        <begin position="210"/>
        <end position="222"/>
    </location>
</feature>
<feature type="region of interest" description="Disordered" evidence="1">
    <location>
        <begin position="50"/>
        <end position="122"/>
    </location>
</feature>
<protein>
    <submittedName>
        <fullName evidence="2">Uncharacterized protein</fullName>
    </submittedName>
</protein>
<name>A0A642V940_9ASCO</name>
<evidence type="ECO:0000313" key="2">
    <source>
        <dbReference type="EMBL" id="KAA8916209.1"/>
    </source>
</evidence>
<keyword evidence="3" id="KW-1185">Reference proteome</keyword>